<dbReference type="Proteomes" id="UP000037688">
    <property type="component" value="Unassembled WGS sequence"/>
</dbReference>
<gene>
    <name evidence="1" type="ORF">AMS66_13540</name>
</gene>
<comment type="caution">
    <text evidence="1">The sequence shown here is derived from an EMBL/GenBank/DDBJ whole genome shotgun (WGS) entry which is preliminary data.</text>
</comment>
<keyword evidence="2" id="KW-1185">Reference proteome</keyword>
<dbReference type="AlphaFoldDB" id="A0A0N0UHS7"/>
<evidence type="ECO:0000313" key="2">
    <source>
        <dbReference type="Proteomes" id="UP000037688"/>
    </source>
</evidence>
<protein>
    <submittedName>
        <fullName evidence="1">Uncharacterized protein</fullName>
    </submittedName>
</protein>
<dbReference type="EMBL" id="LITU01000059">
    <property type="protein sequence ID" value="KOY15707.1"/>
    <property type="molecule type" value="Genomic_DNA"/>
</dbReference>
<dbReference type="PATRIC" id="fig|1705561.3.peg.2620"/>
<dbReference type="RefSeq" id="WP_053781298.1">
    <property type="nucleotide sequence ID" value="NZ_LITU01000059.1"/>
</dbReference>
<dbReference type="OrthoDB" id="2874037at2"/>
<name>A0A0N0UHS7_9BACL</name>
<organism evidence="1 2">
    <name type="scientific">Paenibacillus xylanivorans</name>
    <dbReference type="NCBI Taxonomy" id="1705561"/>
    <lineage>
        <taxon>Bacteria</taxon>
        <taxon>Bacillati</taxon>
        <taxon>Bacillota</taxon>
        <taxon>Bacilli</taxon>
        <taxon>Bacillales</taxon>
        <taxon>Paenibacillaceae</taxon>
        <taxon>Paenibacillus</taxon>
    </lineage>
</organism>
<evidence type="ECO:0000313" key="1">
    <source>
        <dbReference type="EMBL" id="KOY15707.1"/>
    </source>
</evidence>
<accession>A0A0N0UHS7</accession>
<proteinExistence type="predicted"/>
<reference evidence="1 2" key="1">
    <citation type="submission" date="2015-08" db="EMBL/GenBank/DDBJ databases">
        <title>Draft genome sequence of cellulolytic and xylanolytic Paenibacillus sp. A59, isolated from a decaying forest soil from Patagonia, Argentina.</title>
        <authorList>
            <person name="Ghio S."/>
            <person name="Caceres A.M."/>
            <person name="Talia P."/>
            <person name="Grasso D."/>
            <person name="Campos E."/>
        </authorList>
    </citation>
    <scope>NUCLEOTIDE SEQUENCE [LARGE SCALE GENOMIC DNA]</scope>
    <source>
        <strain evidence="1 2">A59</strain>
    </source>
</reference>
<dbReference type="GeneID" id="97134108"/>
<sequence>MPALAKIQALKEQMPKEYQSISHFVEHALQSIDTLVEEHRKYTAAQALYGDKIVGSEERLYRETVLDVRAQLLLTLEKTVEDLLHKGDKHWSKHFKDGVE</sequence>